<proteinExistence type="inferred from homology"/>
<gene>
    <name evidence="8" type="ORF">SEVIR_5G006000v2</name>
</gene>
<dbReference type="Gramene" id="TKW11957">
    <property type="protein sequence ID" value="TKW11957"/>
    <property type="gene ID" value="SEVIR_5G006000v2"/>
</dbReference>
<dbReference type="Pfam" id="PF01697">
    <property type="entry name" value="Glyco_transf_92"/>
    <property type="match status" value="1"/>
</dbReference>
<dbReference type="EC" id="2.4.1.-" evidence="6"/>
<protein>
    <recommendedName>
        <fullName evidence="6">Glycosyltransferase family 92 protein</fullName>
        <ecNumber evidence="6">2.4.1.-</ecNumber>
    </recommendedName>
</protein>
<dbReference type="AlphaFoldDB" id="A0A4U6UMP4"/>
<keyword evidence="6" id="KW-0812">Transmembrane</keyword>
<comment type="subcellular location">
    <subcellularLocation>
        <location evidence="1">Membrane</location>
    </subcellularLocation>
</comment>
<dbReference type="PANTHER" id="PTHR46701">
    <property type="entry name" value="GLYCOSYLTRANSFERASE-LIKE KOBITO 1"/>
    <property type="match status" value="1"/>
</dbReference>
<feature type="compositionally biased region" description="Polar residues" evidence="7">
    <location>
        <begin position="20"/>
        <end position="32"/>
    </location>
</feature>
<dbReference type="EMBL" id="CM016556">
    <property type="protein sequence ID" value="TKW11957.1"/>
    <property type="molecule type" value="Genomic_DNA"/>
</dbReference>
<dbReference type="InterPro" id="IPR044224">
    <property type="entry name" value="KOBITO1-like"/>
</dbReference>
<evidence type="ECO:0000256" key="2">
    <source>
        <dbReference type="ARBA" id="ARBA00007647"/>
    </source>
</evidence>
<evidence type="ECO:0000256" key="7">
    <source>
        <dbReference type="SAM" id="MobiDB-lite"/>
    </source>
</evidence>
<name>A0A4U6UMP4_SETVI</name>
<feature type="region of interest" description="Disordered" evidence="7">
    <location>
        <begin position="94"/>
        <end position="122"/>
    </location>
</feature>
<keyword evidence="3 6" id="KW-0328">Glycosyltransferase</keyword>
<evidence type="ECO:0000313" key="9">
    <source>
        <dbReference type="Proteomes" id="UP000298652"/>
    </source>
</evidence>
<dbReference type="GO" id="GO:0030244">
    <property type="term" value="P:cellulose biosynthetic process"/>
    <property type="evidence" value="ECO:0007669"/>
    <property type="project" value="InterPro"/>
</dbReference>
<dbReference type="Proteomes" id="UP000298652">
    <property type="component" value="Chromosome 5"/>
</dbReference>
<feature type="region of interest" description="Disordered" evidence="7">
    <location>
        <begin position="20"/>
        <end position="50"/>
    </location>
</feature>
<keyword evidence="9" id="KW-1185">Reference proteome</keyword>
<keyword evidence="5 6" id="KW-0472">Membrane</keyword>
<feature type="transmembrane region" description="Helical" evidence="6">
    <location>
        <begin position="65"/>
        <end position="83"/>
    </location>
</feature>
<comment type="similarity">
    <text evidence="2 6">Belongs to the glycosyltransferase 92 family.</text>
</comment>
<accession>A0A4U6UMP4</accession>
<dbReference type="InterPro" id="IPR008166">
    <property type="entry name" value="Glyco_transf_92"/>
</dbReference>
<evidence type="ECO:0000256" key="5">
    <source>
        <dbReference type="ARBA" id="ARBA00023136"/>
    </source>
</evidence>
<organism evidence="8 9">
    <name type="scientific">Setaria viridis</name>
    <name type="common">Green bristlegrass</name>
    <name type="synonym">Setaria italica subsp. viridis</name>
    <dbReference type="NCBI Taxonomy" id="4556"/>
    <lineage>
        <taxon>Eukaryota</taxon>
        <taxon>Viridiplantae</taxon>
        <taxon>Streptophyta</taxon>
        <taxon>Embryophyta</taxon>
        <taxon>Tracheophyta</taxon>
        <taxon>Spermatophyta</taxon>
        <taxon>Magnoliopsida</taxon>
        <taxon>Liliopsida</taxon>
        <taxon>Poales</taxon>
        <taxon>Poaceae</taxon>
        <taxon>PACMAD clade</taxon>
        <taxon>Panicoideae</taxon>
        <taxon>Panicodae</taxon>
        <taxon>Paniceae</taxon>
        <taxon>Cenchrinae</taxon>
        <taxon>Setaria</taxon>
    </lineage>
</organism>
<evidence type="ECO:0000256" key="1">
    <source>
        <dbReference type="ARBA" id="ARBA00004370"/>
    </source>
</evidence>
<evidence type="ECO:0000256" key="6">
    <source>
        <dbReference type="RuleBase" id="RU366017"/>
    </source>
</evidence>
<dbReference type="OMA" id="LTPKICI"/>
<dbReference type="GO" id="GO:0009737">
    <property type="term" value="P:response to abscisic acid"/>
    <property type="evidence" value="ECO:0007669"/>
    <property type="project" value="InterPro"/>
</dbReference>
<dbReference type="GO" id="GO:0016757">
    <property type="term" value="F:glycosyltransferase activity"/>
    <property type="evidence" value="ECO:0007669"/>
    <property type="project" value="UniProtKB-UniRule"/>
</dbReference>
<keyword evidence="6" id="KW-1133">Transmembrane helix</keyword>
<sequence>MVLCPLVPSNARLLRECAVQPTTPHRASSTDRPASHPMAGYRGGSSSSSSAGGGGASAAAFATRMLLLLTLLPLALAAFAFVLQWRGGMRDPAGAAWPDDTQRFPGMENSPLGSSSSSSSTRGKGSYFAISSSSSAAADCAEILGRSASSHGVSLYGGWSFDSESSITPKICITGSTSAGLHQILPWLYYHKVIGVSHFFLFVEGEAAKPAVTSVLESIRGVKIIYRTKELKERQDKSRIWNETWLGGFFYKPCNYELFVKQSLNMEMAIIMARDAGMDWIIHLDTDELIHPAGAREYSLRRLLLDVPDNVDMVIFPNYESSIERDDIKDPFTEVSMFKKNYDHLPKDTYFGLYKEATRGNPNYFLTYGNGKSAARVQEHLRPNGAHRWHNYMKTPNEIKLEEAAILHYTYTKFSDLTSRRDRCGCKPTKEDVKRCFILEFDRLAFIIASTATEEEMRNWYREHVVWTDKDTNLKLLRKGVLTRIYAPMAIIRGLKESGVFTSAVTSAKAQSKTKSSNMGLENKESILPNVTAGQSTLEGGHEKLQATVRKILEMVDAQEEAMPPMSPPGFVELIESALS</sequence>
<evidence type="ECO:0000313" key="8">
    <source>
        <dbReference type="EMBL" id="TKW11957.1"/>
    </source>
</evidence>
<evidence type="ECO:0000256" key="3">
    <source>
        <dbReference type="ARBA" id="ARBA00022676"/>
    </source>
</evidence>
<dbReference type="GO" id="GO:0016020">
    <property type="term" value="C:membrane"/>
    <property type="evidence" value="ECO:0007669"/>
    <property type="project" value="UniProtKB-SubCell"/>
</dbReference>
<reference evidence="8" key="1">
    <citation type="submission" date="2019-03" db="EMBL/GenBank/DDBJ databases">
        <title>WGS assembly of Setaria viridis.</title>
        <authorList>
            <person name="Huang P."/>
            <person name="Jenkins J."/>
            <person name="Grimwood J."/>
            <person name="Barry K."/>
            <person name="Healey A."/>
            <person name="Mamidi S."/>
            <person name="Sreedasyam A."/>
            <person name="Shu S."/>
            <person name="Feldman M."/>
            <person name="Wu J."/>
            <person name="Yu Y."/>
            <person name="Chen C."/>
            <person name="Johnson J."/>
            <person name="Rokhsar D."/>
            <person name="Baxter I."/>
            <person name="Schmutz J."/>
            <person name="Brutnell T."/>
            <person name="Kellogg E."/>
        </authorList>
    </citation>
    <scope>NUCLEOTIDE SEQUENCE [LARGE SCALE GENOMIC DNA]</scope>
</reference>
<evidence type="ECO:0000256" key="4">
    <source>
        <dbReference type="ARBA" id="ARBA00022679"/>
    </source>
</evidence>
<dbReference type="PANTHER" id="PTHR46701:SF11">
    <property type="entry name" value="GLYCOSYLTRANSFERASE FAMILY 92 PROTEIN"/>
    <property type="match status" value="1"/>
</dbReference>
<keyword evidence="4 6" id="KW-0808">Transferase</keyword>